<evidence type="ECO:0000313" key="2">
    <source>
        <dbReference type="Proteomes" id="UP000314294"/>
    </source>
</evidence>
<dbReference type="AlphaFoldDB" id="A0A4Z2HT07"/>
<organism evidence="1 2">
    <name type="scientific">Liparis tanakae</name>
    <name type="common">Tanaka's snailfish</name>
    <dbReference type="NCBI Taxonomy" id="230148"/>
    <lineage>
        <taxon>Eukaryota</taxon>
        <taxon>Metazoa</taxon>
        <taxon>Chordata</taxon>
        <taxon>Craniata</taxon>
        <taxon>Vertebrata</taxon>
        <taxon>Euteleostomi</taxon>
        <taxon>Actinopterygii</taxon>
        <taxon>Neopterygii</taxon>
        <taxon>Teleostei</taxon>
        <taxon>Neoteleostei</taxon>
        <taxon>Acanthomorphata</taxon>
        <taxon>Eupercaria</taxon>
        <taxon>Perciformes</taxon>
        <taxon>Cottioidei</taxon>
        <taxon>Cottales</taxon>
        <taxon>Liparidae</taxon>
        <taxon>Liparis</taxon>
    </lineage>
</organism>
<dbReference type="EMBL" id="SRLO01000194">
    <property type="protein sequence ID" value="TNN68134.1"/>
    <property type="molecule type" value="Genomic_DNA"/>
</dbReference>
<keyword evidence="2" id="KW-1185">Reference proteome</keyword>
<dbReference type="Proteomes" id="UP000314294">
    <property type="component" value="Unassembled WGS sequence"/>
</dbReference>
<evidence type="ECO:0000313" key="1">
    <source>
        <dbReference type="EMBL" id="TNN68134.1"/>
    </source>
</evidence>
<gene>
    <name evidence="1" type="ORF">EYF80_021617</name>
</gene>
<protein>
    <submittedName>
        <fullName evidence="1">Uncharacterized protein</fullName>
    </submittedName>
</protein>
<accession>A0A4Z2HT07</accession>
<sequence>MVPIRTQQRPSLTGLTVQSLGELVDRRGNLQTLVEDGALPLQADYKFSQNSSQRYVPMPKFFGLFSNKGLTTFLASYFLATEGAGATFFPFAFFPLGCRENGVTENINI</sequence>
<comment type="caution">
    <text evidence="1">The sequence shown here is derived from an EMBL/GenBank/DDBJ whole genome shotgun (WGS) entry which is preliminary data.</text>
</comment>
<name>A0A4Z2HT07_9TELE</name>
<dbReference type="OrthoDB" id="10609031at2759"/>
<proteinExistence type="predicted"/>
<reference evidence="1 2" key="1">
    <citation type="submission" date="2019-03" db="EMBL/GenBank/DDBJ databases">
        <title>First draft genome of Liparis tanakae, snailfish: a comprehensive survey of snailfish specific genes.</title>
        <authorList>
            <person name="Kim W."/>
            <person name="Song I."/>
            <person name="Jeong J.-H."/>
            <person name="Kim D."/>
            <person name="Kim S."/>
            <person name="Ryu S."/>
            <person name="Song J.Y."/>
            <person name="Lee S.K."/>
        </authorList>
    </citation>
    <scope>NUCLEOTIDE SEQUENCE [LARGE SCALE GENOMIC DNA]</scope>
    <source>
        <tissue evidence="1">Muscle</tissue>
    </source>
</reference>